<dbReference type="EMBL" id="FQXO01000054">
    <property type="protein sequence ID" value="SHH72513.1"/>
    <property type="molecule type" value="Genomic_DNA"/>
</dbReference>
<keyword evidence="3" id="KW-1003">Cell membrane</keyword>
<dbReference type="InterPro" id="IPR036259">
    <property type="entry name" value="MFS_trans_sf"/>
</dbReference>
<evidence type="ECO:0000256" key="1">
    <source>
        <dbReference type="ARBA" id="ARBA00004651"/>
    </source>
</evidence>
<dbReference type="RefSeq" id="WP_073197174.1">
    <property type="nucleotide sequence ID" value="NZ_FQXO01000054.1"/>
</dbReference>
<evidence type="ECO:0000256" key="4">
    <source>
        <dbReference type="ARBA" id="ARBA00022692"/>
    </source>
</evidence>
<keyword evidence="2" id="KW-0813">Transport</keyword>
<gene>
    <name evidence="8" type="ORF">SAMN02745135_01848</name>
</gene>
<evidence type="ECO:0000256" key="2">
    <source>
        <dbReference type="ARBA" id="ARBA00022448"/>
    </source>
</evidence>
<keyword evidence="6 7" id="KW-0472">Membrane</keyword>
<accession>A0A1M5VC65</accession>
<proteinExistence type="predicted"/>
<feature type="transmembrane region" description="Helical" evidence="7">
    <location>
        <begin position="363"/>
        <end position="382"/>
    </location>
</feature>
<keyword evidence="4 7" id="KW-0812">Transmembrane</keyword>
<evidence type="ECO:0000256" key="5">
    <source>
        <dbReference type="ARBA" id="ARBA00022989"/>
    </source>
</evidence>
<feature type="transmembrane region" description="Helical" evidence="7">
    <location>
        <begin position="249"/>
        <end position="269"/>
    </location>
</feature>
<name>A0A1M5VC65_9FIRM</name>
<evidence type="ECO:0000313" key="9">
    <source>
        <dbReference type="Proteomes" id="UP000183967"/>
    </source>
</evidence>
<dbReference type="PANTHER" id="PTHR43266">
    <property type="entry name" value="MACROLIDE-EFFLUX PROTEIN"/>
    <property type="match status" value="1"/>
</dbReference>
<evidence type="ECO:0000256" key="3">
    <source>
        <dbReference type="ARBA" id="ARBA00022475"/>
    </source>
</evidence>
<keyword evidence="9" id="KW-1185">Reference proteome</keyword>
<protein>
    <submittedName>
        <fullName evidence="8">Transmembrane secretion effector</fullName>
    </submittedName>
</protein>
<dbReference type="GO" id="GO:0005886">
    <property type="term" value="C:plasma membrane"/>
    <property type="evidence" value="ECO:0007669"/>
    <property type="project" value="UniProtKB-SubCell"/>
</dbReference>
<feature type="transmembrane region" description="Helical" evidence="7">
    <location>
        <begin position="158"/>
        <end position="177"/>
    </location>
</feature>
<keyword evidence="5 7" id="KW-1133">Transmembrane helix</keyword>
<evidence type="ECO:0000256" key="7">
    <source>
        <dbReference type="SAM" id="Phobius"/>
    </source>
</evidence>
<dbReference type="SUPFAM" id="SSF103473">
    <property type="entry name" value="MFS general substrate transporter"/>
    <property type="match status" value="1"/>
</dbReference>
<organism evidence="8 9">
    <name type="scientific">Caloranaerobacter azorensis DSM 13643</name>
    <dbReference type="NCBI Taxonomy" id="1121264"/>
    <lineage>
        <taxon>Bacteria</taxon>
        <taxon>Bacillati</taxon>
        <taxon>Bacillota</taxon>
        <taxon>Tissierellia</taxon>
        <taxon>Tissierellales</taxon>
        <taxon>Thermohalobacteraceae</taxon>
        <taxon>Caloranaerobacter</taxon>
    </lineage>
</organism>
<sequence length="399" mass="44335">MNKNRNVVFFISSQVISDIGNWIDRIAVLTLVYNINKSPVDMSFLSVMMLLPSIIFGAFVGKIVDIHSKKRILILGDFIRAILVFIIPFFKEYVFSIILAISSVSIFYDTARSSMLPELVEKKELKQINSLSSSFSSLMMVIGPSLAGVIISRFKIEYCFYIDSLTFLISMIMVYMIKSSKCEIQEIAKLHQTDKISFVKGLEYIKSNNIIYNVLVINTIVGLAAGMLNALLIMYVYEFLKTGSQGYGTILTFKGLAMILTSLVLYKYLKNVPTDITFKAGLIGLGFSITIFPLNTLFTLAVIIQFLNGIFNALFAISRTTIMQQNCDKQYLGRTFSLNTILTNISSIISLAFGGFAAKIFGVRTVLVGGGLLILISGLVSINKIYSRPIGMTSESSEK</sequence>
<reference evidence="9" key="1">
    <citation type="submission" date="2016-11" db="EMBL/GenBank/DDBJ databases">
        <authorList>
            <person name="Varghese N."/>
            <person name="Submissions S."/>
        </authorList>
    </citation>
    <scope>NUCLEOTIDE SEQUENCE [LARGE SCALE GENOMIC DNA]</scope>
    <source>
        <strain evidence="9">DSM 13643</strain>
    </source>
</reference>
<dbReference type="OrthoDB" id="9775268at2"/>
<evidence type="ECO:0000313" key="8">
    <source>
        <dbReference type="EMBL" id="SHH72513.1"/>
    </source>
</evidence>
<evidence type="ECO:0000256" key="6">
    <source>
        <dbReference type="ARBA" id="ARBA00023136"/>
    </source>
</evidence>
<dbReference type="InterPro" id="IPR010290">
    <property type="entry name" value="TM_effector"/>
</dbReference>
<feature type="transmembrane region" description="Helical" evidence="7">
    <location>
        <begin position="210"/>
        <end position="237"/>
    </location>
</feature>
<dbReference type="PANTHER" id="PTHR43266:SF2">
    <property type="entry name" value="MAJOR FACILITATOR SUPERFAMILY (MFS) PROFILE DOMAIN-CONTAINING PROTEIN"/>
    <property type="match status" value="1"/>
</dbReference>
<feature type="transmembrane region" description="Helical" evidence="7">
    <location>
        <begin position="93"/>
        <end position="111"/>
    </location>
</feature>
<dbReference type="Proteomes" id="UP000183967">
    <property type="component" value="Unassembled WGS sequence"/>
</dbReference>
<dbReference type="Pfam" id="PF05977">
    <property type="entry name" value="MFS_3"/>
    <property type="match status" value="1"/>
</dbReference>
<feature type="transmembrane region" description="Helical" evidence="7">
    <location>
        <begin position="42"/>
        <end position="60"/>
    </location>
</feature>
<dbReference type="AlphaFoldDB" id="A0A1M5VC65"/>
<dbReference type="Gene3D" id="1.20.1250.20">
    <property type="entry name" value="MFS general substrate transporter like domains"/>
    <property type="match status" value="1"/>
</dbReference>
<dbReference type="CDD" id="cd06173">
    <property type="entry name" value="MFS_MefA_like"/>
    <property type="match status" value="1"/>
</dbReference>
<feature type="transmembrane region" description="Helical" evidence="7">
    <location>
        <begin position="131"/>
        <end position="152"/>
    </location>
</feature>
<comment type="subcellular location">
    <subcellularLocation>
        <location evidence="1">Cell membrane</location>
        <topology evidence="1">Multi-pass membrane protein</topology>
    </subcellularLocation>
</comment>